<dbReference type="Pfam" id="PF06240">
    <property type="entry name" value="COXG"/>
    <property type="match status" value="1"/>
</dbReference>
<dbReference type="InterPro" id="IPR010419">
    <property type="entry name" value="CO_DH_gsu"/>
</dbReference>
<reference evidence="2" key="1">
    <citation type="journal article" date="2022" name="Int. J. Syst. Evol. Microbiol.">
        <title>Anaeromyxobacter oryzae sp. nov., Anaeromyxobacter diazotrophicus sp. nov. and Anaeromyxobacter paludicola sp. nov., isolated from paddy soils.</title>
        <authorList>
            <person name="Itoh H."/>
            <person name="Xu Z."/>
            <person name="Mise K."/>
            <person name="Masuda Y."/>
            <person name="Ushijima N."/>
            <person name="Hayakawa C."/>
            <person name="Shiratori Y."/>
            <person name="Senoo K."/>
        </authorList>
    </citation>
    <scope>NUCLEOTIDE SEQUENCE [LARGE SCALE GENOMIC DNA]</scope>
    <source>
        <strain evidence="2">Red232</strain>
    </source>
</reference>
<dbReference type="PANTHER" id="PTHR38588:SF1">
    <property type="entry name" value="BLL0334 PROTEIN"/>
    <property type="match status" value="1"/>
</dbReference>
<keyword evidence="2" id="KW-1185">Reference proteome</keyword>
<accession>A0ABM7X2Z5</accession>
<dbReference type="EMBL" id="AP025591">
    <property type="protein sequence ID" value="BDG06159.1"/>
    <property type="molecule type" value="Genomic_DNA"/>
</dbReference>
<protein>
    <recommendedName>
        <fullName evidence="3">Carbon monoxide dehydrogenase subunit G</fullName>
    </recommendedName>
</protein>
<name>A0ABM7X2Z5_9BACT</name>
<evidence type="ECO:0000313" key="2">
    <source>
        <dbReference type="Proteomes" id="UP001162891"/>
    </source>
</evidence>
<dbReference type="Gene3D" id="3.30.530.20">
    <property type="match status" value="1"/>
</dbReference>
<dbReference type="SUPFAM" id="SSF55961">
    <property type="entry name" value="Bet v1-like"/>
    <property type="match status" value="1"/>
</dbReference>
<dbReference type="RefSeq" id="WP_248355506.1">
    <property type="nucleotide sequence ID" value="NZ_AP025591.1"/>
</dbReference>
<dbReference type="InterPro" id="IPR023393">
    <property type="entry name" value="START-like_dom_sf"/>
</dbReference>
<gene>
    <name evidence="1" type="ORF">AMOR_51550</name>
</gene>
<evidence type="ECO:0000313" key="1">
    <source>
        <dbReference type="EMBL" id="BDG06159.1"/>
    </source>
</evidence>
<organism evidence="1 2">
    <name type="scientific">Anaeromyxobacter oryzae</name>
    <dbReference type="NCBI Taxonomy" id="2918170"/>
    <lineage>
        <taxon>Bacteria</taxon>
        <taxon>Pseudomonadati</taxon>
        <taxon>Myxococcota</taxon>
        <taxon>Myxococcia</taxon>
        <taxon>Myxococcales</taxon>
        <taxon>Cystobacterineae</taxon>
        <taxon>Anaeromyxobacteraceae</taxon>
        <taxon>Anaeromyxobacter</taxon>
    </lineage>
</organism>
<sequence length="221" mass="22924">MGFRIEERFEVKAPAAAVWAYLVDPRRVVTCLPGAELTEVADARTFHGAVKVKVGAMTVAYRGTVRLVDVDEAARTVKMTGEGRESTGAGAAKMAMSSALVERPGGGVEVTVHADVDVVGRVVQLGRGMIEQVSHQLFQQFAACVRATLEAEAARAAPVGGGAPAPGAPGAAPLARPAGPVRLIPLVLSALAALVLRFLRRLLPGRRARAAPDRTAPPPAG</sequence>
<dbReference type="CDD" id="cd07823">
    <property type="entry name" value="SRPBCC_5"/>
    <property type="match status" value="1"/>
</dbReference>
<evidence type="ECO:0008006" key="3">
    <source>
        <dbReference type="Google" id="ProtNLM"/>
    </source>
</evidence>
<dbReference type="Proteomes" id="UP001162891">
    <property type="component" value="Chromosome"/>
</dbReference>
<proteinExistence type="predicted"/>
<dbReference type="PANTHER" id="PTHR38588">
    <property type="entry name" value="BLL0334 PROTEIN"/>
    <property type="match status" value="1"/>
</dbReference>